<reference evidence="1 2" key="1">
    <citation type="submission" date="2019-03" db="EMBL/GenBank/DDBJ databases">
        <authorList>
            <person name="Zhang S."/>
        </authorList>
    </citation>
    <scope>NUCLEOTIDE SEQUENCE [LARGE SCALE GENOMIC DNA]</scope>
    <source>
        <strain evidence="1 2">S4J41</strain>
    </source>
</reference>
<evidence type="ECO:0000313" key="2">
    <source>
        <dbReference type="Proteomes" id="UP000294662"/>
    </source>
</evidence>
<name>A0A4R5EKA2_9RHOB</name>
<gene>
    <name evidence="1" type="ORF">E1B25_18480</name>
</gene>
<comment type="caution">
    <text evidence="1">The sequence shown here is derived from an EMBL/GenBank/DDBJ whole genome shotgun (WGS) entry which is preliminary data.</text>
</comment>
<dbReference type="EMBL" id="SMFP01000016">
    <property type="protein sequence ID" value="TDE34918.1"/>
    <property type="molecule type" value="Genomic_DNA"/>
</dbReference>
<protein>
    <submittedName>
        <fullName evidence="1">Uncharacterized protein</fullName>
    </submittedName>
</protein>
<dbReference type="AlphaFoldDB" id="A0A4R5EKA2"/>
<evidence type="ECO:0000313" key="1">
    <source>
        <dbReference type="EMBL" id="TDE34918.1"/>
    </source>
</evidence>
<organism evidence="1 2">
    <name type="scientific">Antarcticimicrobium sediminis</name>
    <dbReference type="NCBI Taxonomy" id="2546227"/>
    <lineage>
        <taxon>Bacteria</taxon>
        <taxon>Pseudomonadati</taxon>
        <taxon>Pseudomonadota</taxon>
        <taxon>Alphaproteobacteria</taxon>
        <taxon>Rhodobacterales</taxon>
        <taxon>Paracoccaceae</taxon>
        <taxon>Antarcticimicrobium</taxon>
    </lineage>
</organism>
<keyword evidence="2" id="KW-1185">Reference proteome</keyword>
<proteinExistence type="predicted"/>
<dbReference type="RefSeq" id="WP_132831071.1">
    <property type="nucleotide sequence ID" value="NZ_SMFP01000016.1"/>
</dbReference>
<accession>A0A4R5EKA2</accession>
<sequence>MFNDPYLAAGVANSTPMMPLDLLARALGVHEARPAEAGREHLAGFNRSKRFGVGALPYTATGKCQTCVLRERVCRGGSA</sequence>
<dbReference type="Proteomes" id="UP000294662">
    <property type="component" value="Unassembled WGS sequence"/>
</dbReference>